<dbReference type="InterPro" id="IPR034706">
    <property type="entry name" value="CpoB"/>
</dbReference>
<dbReference type="PROSITE" id="PS50005">
    <property type="entry name" value="TPR"/>
    <property type="match status" value="1"/>
</dbReference>
<dbReference type="AlphaFoldDB" id="E8T4I4"/>
<name>E8T4I4_THEA1</name>
<dbReference type="InterPro" id="IPR011990">
    <property type="entry name" value="TPR-like_helical_dom_sf"/>
</dbReference>
<dbReference type="Pfam" id="PF13432">
    <property type="entry name" value="TPR_16"/>
    <property type="match status" value="1"/>
</dbReference>
<keyword evidence="2" id="KW-0175">Coiled coil</keyword>
<dbReference type="SUPFAM" id="SSF48452">
    <property type="entry name" value="TPR-like"/>
    <property type="match status" value="1"/>
</dbReference>
<dbReference type="SMART" id="SM00028">
    <property type="entry name" value="TPR"/>
    <property type="match status" value="3"/>
</dbReference>
<feature type="repeat" description="TPR" evidence="1">
    <location>
        <begin position="148"/>
        <end position="181"/>
    </location>
</feature>
<dbReference type="Proteomes" id="UP000006362">
    <property type="component" value="Chromosome"/>
</dbReference>
<dbReference type="PANTHER" id="PTHR37423">
    <property type="entry name" value="SOLUBLE LYTIC MUREIN TRANSGLYCOSYLASE-RELATED"/>
    <property type="match status" value="1"/>
</dbReference>
<dbReference type="InterPro" id="IPR014162">
    <property type="entry name" value="CpoB_C"/>
</dbReference>
<dbReference type="RefSeq" id="WP_013538228.1">
    <property type="nucleotide sequence ID" value="NC_014926.1"/>
</dbReference>
<keyword evidence="4" id="KW-1185">Reference proteome</keyword>
<gene>
    <name evidence="3" type="ordered locus">Theam_1481</name>
</gene>
<dbReference type="KEGG" id="tam:Theam_1481"/>
<dbReference type="HOGENOM" id="CLU_044315_3_1_0"/>
<evidence type="ECO:0000313" key="3">
    <source>
        <dbReference type="EMBL" id="ADU97442.1"/>
    </source>
</evidence>
<protein>
    <submittedName>
        <fullName evidence="3">Tol-pal system protein YbgF</fullName>
    </submittedName>
</protein>
<dbReference type="Gene3D" id="1.20.5.340">
    <property type="match status" value="1"/>
</dbReference>
<dbReference type="STRING" id="648996.Theam_1481"/>
<proteinExistence type="inferred from homology"/>
<dbReference type="InterPro" id="IPR019734">
    <property type="entry name" value="TPR_rpt"/>
</dbReference>
<dbReference type="NCBIfam" id="TIGR02795">
    <property type="entry name" value="tol_pal_ybgF"/>
    <property type="match status" value="1"/>
</dbReference>
<dbReference type="HAMAP" id="MF_02066">
    <property type="entry name" value="CpoB"/>
    <property type="match status" value="1"/>
</dbReference>
<dbReference type="PANTHER" id="PTHR37423:SF6">
    <property type="entry name" value="CELL DIVISION COORDINATOR CPOB"/>
    <property type="match status" value="1"/>
</dbReference>
<sequence>MKKAVFAALFTAAVLAGCAPQQGAKTDFNQLEAQIQALKAQVEGNQRRLSSVEERVSKLEDKTASNEQQIFDLKKECENVKQTLSQISVSSAPSAPVGGSSSKQTVVQFGAKDLYRQAFDAMEAGNFDKAQQLFEQLVQQYPDSDLADNALYWIGEIYYSHNDYQTAANYFQQVIDKYPNGNKVPAAMLKLALCYRGMGNTQKAKEILKEVIDKYPGTPEASIAKVKLMELEQ</sequence>
<dbReference type="EMBL" id="CP002444">
    <property type="protein sequence ID" value="ADU97442.1"/>
    <property type="molecule type" value="Genomic_DNA"/>
</dbReference>
<dbReference type="OrthoDB" id="13540at2"/>
<evidence type="ECO:0000313" key="4">
    <source>
        <dbReference type="Proteomes" id="UP000006362"/>
    </source>
</evidence>
<dbReference type="Gene3D" id="1.25.40.10">
    <property type="entry name" value="Tetratricopeptide repeat domain"/>
    <property type="match status" value="1"/>
</dbReference>
<reference evidence="3" key="1">
    <citation type="submission" date="2011-01" db="EMBL/GenBank/DDBJ databases">
        <title>Complete sequence of chromosome of Thermovibrio ammonificans HB-1.</title>
        <authorList>
            <consortium name="US DOE Joint Genome Institute"/>
            <person name="Lucas S."/>
            <person name="Copeland A."/>
            <person name="Lapidus A."/>
            <person name="Cheng J.-F."/>
            <person name="Goodwin L."/>
            <person name="Pitluck S."/>
            <person name="Davenport K."/>
            <person name="Detter J.C."/>
            <person name="Han C."/>
            <person name="Tapia R."/>
            <person name="Land M."/>
            <person name="Hauser L."/>
            <person name="Kyrpides N."/>
            <person name="Ivanova N."/>
            <person name="Ovchinnikova G."/>
            <person name="Vetriani C."/>
            <person name="Woyke T."/>
        </authorList>
    </citation>
    <scope>NUCLEOTIDE SEQUENCE [LARGE SCALE GENOMIC DNA]</scope>
    <source>
        <strain evidence="3">HB-1</strain>
    </source>
</reference>
<dbReference type="PROSITE" id="PS51257">
    <property type="entry name" value="PROKAR_LIPOPROTEIN"/>
    <property type="match status" value="1"/>
</dbReference>
<organism evidence="3 4">
    <name type="scientific">Thermovibrio ammonificans (strain DSM 15698 / JCM 12110 / HB-1)</name>
    <dbReference type="NCBI Taxonomy" id="648996"/>
    <lineage>
        <taxon>Bacteria</taxon>
        <taxon>Pseudomonadati</taxon>
        <taxon>Aquificota</taxon>
        <taxon>Aquificia</taxon>
        <taxon>Desulfurobacteriales</taxon>
        <taxon>Desulfurobacteriaceae</taxon>
        <taxon>Thermovibrio</taxon>
    </lineage>
</organism>
<accession>E8T4I4</accession>
<feature type="coiled-coil region" evidence="2">
    <location>
        <begin position="21"/>
        <end position="69"/>
    </location>
</feature>
<keyword evidence="1" id="KW-0802">TPR repeat</keyword>
<evidence type="ECO:0000256" key="1">
    <source>
        <dbReference type="PROSITE-ProRule" id="PRU00339"/>
    </source>
</evidence>
<evidence type="ECO:0000256" key="2">
    <source>
        <dbReference type="SAM" id="Coils"/>
    </source>
</evidence>
<dbReference type="GO" id="GO:0051301">
    <property type="term" value="P:cell division"/>
    <property type="evidence" value="ECO:0007669"/>
    <property type="project" value="InterPro"/>
</dbReference>
<dbReference type="Pfam" id="PF13174">
    <property type="entry name" value="TPR_6"/>
    <property type="match status" value="1"/>
</dbReference>
<dbReference type="eggNOG" id="COG1729">
    <property type="taxonomic scope" value="Bacteria"/>
</dbReference>